<dbReference type="PANTHER" id="PTHR12732:SF8">
    <property type="entry name" value="NUCLEAR MRNA EXPORT PROTEIN THP1"/>
    <property type="match status" value="1"/>
</dbReference>
<comment type="caution">
    <text evidence="1">The sequence shown here is derived from an EMBL/GenBank/DDBJ whole genome shotgun (WGS) entry which is preliminary data.</text>
</comment>
<dbReference type="Proteomes" id="UP000214365">
    <property type="component" value="Unassembled WGS sequence"/>
</dbReference>
<dbReference type="STRING" id="1441469.A0A225ANX1"/>
<organism evidence="1 2">
    <name type="scientific">Talaromyces atroroseus</name>
    <dbReference type="NCBI Taxonomy" id="1441469"/>
    <lineage>
        <taxon>Eukaryota</taxon>
        <taxon>Fungi</taxon>
        <taxon>Dikarya</taxon>
        <taxon>Ascomycota</taxon>
        <taxon>Pezizomycotina</taxon>
        <taxon>Eurotiomycetes</taxon>
        <taxon>Eurotiomycetidae</taxon>
        <taxon>Eurotiales</taxon>
        <taxon>Trichocomaceae</taxon>
        <taxon>Talaromyces</taxon>
        <taxon>Talaromyces sect. Trachyspermi</taxon>
    </lineage>
</organism>
<dbReference type="GO" id="GO:0003723">
    <property type="term" value="F:RNA binding"/>
    <property type="evidence" value="ECO:0007669"/>
    <property type="project" value="InterPro"/>
</dbReference>
<dbReference type="OrthoDB" id="5404651at2759"/>
<dbReference type="PANTHER" id="PTHR12732">
    <property type="entry name" value="UNCHARACTERIZED PROTEASOME COMPONENT REGION PCI-CONTAINING"/>
    <property type="match status" value="1"/>
</dbReference>
<dbReference type="SMART" id="SM00753">
    <property type="entry name" value="PAM"/>
    <property type="match status" value="1"/>
</dbReference>
<dbReference type="EMBL" id="LFMY01000004">
    <property type="protein sequence ID" value="OKL61173.1"/>
    <property type="molecule type" value="Genomic_DNA"/>
</dbReference>
<evidence type="ECO:0008006" key="3">
    <source>
        <dbReference type="Google" id="ProtNLM"/>
    </source>
</evidence>
<reference evidence="1 2" key="1">
    <citation type="submission" date="2015-06" db="EMBL/GenBank/DDBJ databases">
        <title>Talaromyces atroroseus IBT 11181 draft genome.</title>
        <authorList>
            <person name="Rasmussen K.B."/>
            <person name="Rasmussen S."/>
            <person name="Petersen B."/>
            <person name="Sicheritz-Ponten T."/>
            <person name="Mortensen U.H."/>
            <person name="Thrane U."/>
        </authorList>
    </citation>
    <scope>NUCLEOTIDE SEQUENCE [LARGE SCALE GENOMIC DNA]</scope>
    <source>
        <strain evidence="1 2">IBT 11181</strain>
    </source>
</reference>
<gene>
    <name evidence="1" type="ORF">UA08_03252</name>
</gene>
<dbReference type="GeneID" id="31003007"/>
<protein>
    <recommendedName>
        <fullName evidence="3">PCI domain-containing protein</fullName>
    </recommendedName>
</protein>
<dbReference type="AlphaFoldDB" id="A0A225ANX1"/>
<dbReference type="InterPro" id="IPR045114">
    <property type="entry name" value="Csn12-like"/>
</dbReference>
<accession>A0A225ANX1</accession>
<evidence type="ECO:0000313" key="2">
    <source>
        <dbReference type="Proteomes" id="UP000214365"/>
    </source>
</evidence>
<dbReference type="RefSeq" id="XP_020121294.1">
    <property type="nucleotide sequence ID" value="XM_020265531.1"/>
</dbReference>
<keyword evidence="2" id="KW-1185">Reference proteome</keyword>
<proteinExistence type="predicted"/>
<evidence type="ECO:0000313" key="1">
    <source>
        <dbReference type="EMBL" id="OKL61173.1"/>
    </source>
</evidence>
<dbReference type="GO" id="GO:0003690">
    <property type="term" value="F:double-stranded DNA binding"/>
    <property type="evidence" value="ECO:0007669"/>
    <property type="project" value="InterPro"/>
</dbReference>
<name>A0A225ANX1_TALAT</name>
<sequence length="605" mass="67493">MGTPMLDQFLASIAALVSNRQGDHLQDYLQVVPEHMRDGYRHMALELQKSYPKGPGDDSLLKRCEALVPKNPDGTTWHAFPIFIRSYLAYLRDGNVSNPLEAYKSLSGLLNQCLQALGDSQMGAIVLRTVVYLSQIVAGLAMTLEKNIQLLAQLRLDRPQDAFERTSLVEDAANVVREGFIKCLVDRGGTTGPSGKPQGKRAGIYLMANHCLRLLHRCGKLRSADTIFKSISAQSPPLEHYPAAHRVTYLYYLGRYLFANNSFYLANKALHEAYNQCHVQCLKQRRLILIYLISSNIIMGRFPSLQLLQKPEAQGLYDIFYPVCRIIQSGDYLALRDHFATGSSAGQWFLRKGLMYQMRNRCEVLVWRSLIRKVFIFGGFHGDPSAQRAPPPMLHLSKVETAVRLLQSRHKEHFTKELFSKGDANVITIRLPEDSDYDGIAGLVSKASDPEVDDYLITSGYYDENGAWVENPSGQLIEGPEYEQYTDSLDYLYRGTLGLPTQDTHSSKLLQEIESIVSSLIKQNLLGGYLTHNPARFVIPGAKHVGVLAKGFPNVWQTISGQQQSYGDEVPAWIVTRQALPTQPAFQGTGGGRVINLKGAKAVGS</sequence>